<dbReference type="EMBL" id="QXDJ01000003">
    <property type="protein sequence ID" value="RII34303.1"/>
    <property type="molecule type" value="Genomic_DNA"/>
</dbReference>
<evidence type="ECO:0000313" key="1">
    <source>
        <dbReference type="EMBL" id="RII34303.1"/>
    </source>
</evidence>
<dbReference type="Proteomes" id="UP000265930">
    <property type="component" value="Unassembled WGS sequence"/>
</dbReference>
<gene>
    <name evidence="1" type="ORF">D2A34_14230</name>
</gene>
<dbReference type="AlphaFoldDB" id="A0A399IMN1"/>
<accession>A0A399IMN1</accession>
<name>A0A399IMN1_9CLOT</name>
<protein>
    <submittedName>
        <fullName evidence="1">Uncharacterized protein</fullName>
    </submittedName>
</protein>
<dbReference type="RefSeq" id="WP_119367070.1">
    <property type="nucleotide sequence ID" value="NZ_QXDJ01000003.1"/>
</dbReference>
<organism evidence="1 2">
    <name type="scientific">Clostridium chromiireducens</name>
    <dbReference type="NCBI Taxonomy" id="225345"/>
    <lineage>
        <taxon>Bacteria</taxon>
        <taxon>Bacillati</taxon>
        <taxon>Bacillota</taxon>
        <taxon>Clostridia</taxon>
        <taxon>Eubacteriales</taxon>
        <taxon>Clostridiaceae</taxon>
        <taxon>Clostridium</taxon>
    </lineage>
</organism>
<evidence type="ECO:0000313" key="2">
    <source>
        <dbReference type="Proteomes" id="UP000265930"/>
    </source>
</evidence>
<reference evidence="1 2" key="1">
    <citation type="submission" date="2018-08" db="EMBL/GenBank/DDBJ databases">
        <title>Genome of Clostridium chromiireducens C1, DSM12136.</title>
        <authorList>
            <person name="Xing M."/>
            <person name="Wei Y."/>
            <person name="Ang E.L."/>
            <person name="Zhao H."/>
            <person name="Zhang Y."/>
        </authorList>
    </citation>
    <scope>NUCLEOTIDE SEQUENCE [LARGE SCALE GENOMIC DNA]</scope>
    <source>
        <strain evidence="1 2">C1</strain>
    </source>
</reference>
<comment type="caution">
    <text evidence="1">The sequence shown here is derived from an EMBL/GenBank/DDBJ whole genome shotgun (WGS) entry which is preliminary data.</text>
</comment>
<sequence length="101" mass="11126">MKNENFPQFGIITSLSTSDRTAKVYLPLFKIETGYIKIARNIPICDETDQYDINIESDSLGNINGAADLSHKQGISVKSQVVVTFINGDTSNGVVTSWIEE</sequence>
<proteinExistence type="predicted"/>